<dbReference type="EMBL" id="BTGU01000019">
    <property type="protein sequence ID" value="GMN44767.1"/>
    <property type="molecule type" value="Genomic_DNA"/>
</dbReference>
<protein>
    <submittedName>
        <fullName evidence="1">Uncharacterized protein</fullName>
    </submittedName>
</protein>
<dbReference type="Proteomes" id="UP001187192">
    <property type="component" value="Unassembled WGS sequence"/>
</dbReference>
<name>A0AA88A590_FICCA</name>
<keyword evidence="2" id="KW-1185">Reference proteome</keyword>
<dbReference type="Gramene" id="FCD_00020281-RA">
    <property type="protein sequence ID" value="FCD_00020281-RA:cds"/>
    <property type="gene ID" value="FCD_00020281"/>
</dbReference>
<comment type="caution">
    <text evidence="1">The sequence shown here is derived from an EMBL/GenBank/DDBJ whole genome shotgun (WGS) entry which is preliminary data.</text>
</comment>
<sequence length="61" mass="6708">MRDSRFTVVGAGSRIWAVKAFGTSRSSRCRGVFKDSGSGELGNLGLRVLEGKESEWTRDWG</sequence>
<accession>A0AA88A590</accession>
<organism evidence="1 2">
    <name type="scientific">Ficus carica</name>
    <name type="common">Common fig</name>
    <dbReference type="NCBI Taxonomy" id="3494"/>
    <lineage>
        <taxon>Eukaryota</taxon>
        <taxon>Viridiplantae</taxon>
        <taxon>Streptophyta</taxon>
        <taxon>Embryophyta</taxon>
        <taxon>Tracheophyta</taxon>
        <taxon>Spermatophyta</taxon>
        <taxon>Magnoliopsida</taxon>
        <taxon>eudicotyledons</taxon>
        <taxon>Gunneridae</taxon>
        <taxon>Pentapetalae</taxon>
        <taxon>rosids</taxon>
        <taxon>fabids</taxon>
        <taxon>Rosales</taxon>
        <taxon>Moraceae</taxon>
        <taxon>Ficeae</taxon>
        <taxon>Ficus</taxon>
    </lineage>
</organism>
<evidence type="ECO:0000313" key="1">
    <source>
        <dbReference type="EMBL" id="GMN44767.1"/>
    </source>
</evidence>
<reference evidence="1" key="1">
    <citation type="submission" date="2023-07" db="EMBL/GenBank/DDBJ databases">
        <title>draft genome sequence of fig (Ficus carica).</title>
        <authorList>
            <person name="Takahashi T."/>
            <person name="Nishimura K."/>
        </authorList>
    </citation>
    <scope>NUCLEOTIDE SEQUENCE</scope>
</reference>
<dbReference type="AlphaFoldDB" id="A0AA88A590"/>
<gene>
    <name evidence="1" type="ORF">TIFTF001_013964</name>
</gene>
<evidence type="ECO:0000313" key="2">
    <source>
        <dbReference type="Proteomes" id="UP001187192"/>
    </source>
</evidence>
<proteinExistence type="predicted"/>